<dbReference type="AlphaFoldDB" id="A0A841SR71"/>
<sequence>MADVSRARAHMPEGTNAVINKRSLAASNKRLAELLKPGMSALDVGCGSGAITGGIAEAVGPQGEAVGVDVNERLIADARRQHGDKGGTLRFEIADIYALPSSGSFDIVAAARVLQWLDRPKAALGQMIEAAKPGGQVLVLDYNHEKIVWEPEPPAAFRHFYDQFLKWRSDGGMHNAIADELQGMFEAAGLTHVRVSDQSETVKRGEPGFEAGIAIWAEVAASRGHQLVTDGYLSEEERANAEASYRDWIAEEAVSQTMYLLAVEGTRI</sequence>
<proteinExistence type="predicted"/>
<dbReference type="InterPro" id="IPR025714">
    <property type="entry name" value="Methyltranfer_dom"/>
</dbReference>
<evidence type="ECO:0000313" key="3">
    <source>
        <dbReference type="Proteomes" id="UP000535838"/>
    </source>
</evidence>
<dbReference type="GO" id="GO:0008168">
    <property type="term" value="F:methyltransferase activity"/>
    <property type="evidence" value="ECO:0007669"/>
    <property type="project" value="UniProtKB-KW"/>
</dbReference>
<accession>A0A841SR71</accession>
<name>A0A841SR71_9BACL</name>
<dbReference type="Pfam" id="PF13847">
    <property type="entry name" value="Methyltransf_31"/>
    <property type="match status" value="1"/>
</dbReference>
<dbReference type="EMBL" id="JACJVQ010000003">
    <property type="protein sequence ID" value="MBB6633106.1"/>
    <property type="molecule type" value="Genomic_DNA"/>
</dbReference>
<dbReference type="SUPFAM" id="SSF53335">
    <property type="entry name" value="S-adenosyl-L-methionine-dependent methyltransferases"/>
    <property type="match status" value="1"/>
</dbReference>
<dbReference type="Proteomes" id="UP000535838">
    <property type="component" value="Unassembled WGS sequence"/>
</dbReference>
<dbReference type="GO" id="GO:0032259">
    <property type="term" value="P:methylation"/>
    <property type="evidence" value="ECO:0007669"/>
    <property type="project" value="UniProtKB-KW"/>
</dbReference>
<evidence type="ECO:0000259" key="1">
    <source>
        <dbReference type="Pfam" id="PF13847"/>
    </source>
</evidence>
<feature type="domain" description="Methyltransferase" evidence="1">
    <location>
        <begin position="36"/>
        <end position="164"/>
    </location>
</feature>
<reference evidence="2 3" key="1">
    <citation type="submission" date="2020-08" db="EMBL/GenBank/DDBJ databases">
        <title>Cohnella phylogeny.</title>
        <authorList>
            <person name="Dunlap C."/>
        </authorList>
    </citation>
    <scope>NUCLEOTIDE SEQUENCE [LARGE SCALE GENOMIC DNA]</scope>
    <source>
        <strain evidence="2 3">DSM 25241</strain>
    </source>
</reference>
<dbReference type="InterPro" id="IPR029063">
    <property type="entry name" value="SAM-dependent_MTases_sf"/>
</dbReference>
<protein>
    <submittedName>
        <fullName evidence="2">Methyltransferase domain-containing protein</fullName>
    </submittedName>
</protein>
<dbReference type="RefSeq" id="WP_185118341.1">
    <property type="nucleotide sequence ID" value="NZ_JACJVQ010000003.1"/>
</dbReference>
<evidence type="ECO:0000313" key="2">
    <source>
        <dbReference type="EMBL" id="MBB6633106.1"/>
    </source>
</evidence>
<comment type="caution">
    <text evidence="2">The sequence shown here is derived from an EMBL/GenBank/DDBJ whole genome shotgun (WGS) entry which is preliminary data.</text>
</comment>
<keyword evidence="2" id="KW-0808">Transferase</keyword>
<dbReference type="PANTHER" id="PTHR43861">
    <property type="entry name" value="TRANS-ACONITATE 2-METHYLTRANSFERASE-RELATED"/>
    <property type="match status" value="1"/>
</dbReference>
<dbReference type="Gene3D" id="3.40.50.150">
    <property type="entry name" value="Vaccinia Virus protein VP39"/>
    <property type="match status" value="1"/>
</dbReference>
<gene>
    <name evidence="2" type="ORF">H7B67_03130</name>
</gene>
<keyword evidence="3" id="KW-1185">Reference proteome</keyword>
<organism evidence="2 3">
    <name type="scientific">Cohnella thailandensis</name>
    <dbReference type="NCBI Taxonomy" id="557557"/>
    <lineage>
        <taxon>Bacteria</taxon>
        <taxon>Bacillati</taxon>
        <taxon>Bacillota</taxon>
        <taxon>Bacilli</taxon>
        <taxon>Bacillales</taxon>
        <taxon>Paenibacillaceae</taxon>
        <taxon>Cohnella</taxon>
    </lineage>
</organism>
<keyword evidence="2" id="KW-0489">Methyltransferase</keyword>
<dbReference type="CDD" id="cd02440">
    <property type="entry name" value="AdoMet_MTases"/>
    <property type="match status" value="1"/>
</dbReference>